<evidence type="ECO:0000313" key="2">
    <source>
        <dbReference type="EMBL" id="KAF2144958.1"/>
    </source>
</evidence>
<name>A0A6A6BMR2_9PEZI</name>
<gene>
    <name evidence="2" type="ORF">K452DRAFT_132837</name>
</gene>
<accession>A0A6A6BMR2</accession>
<protein>
    <recommendedName>
        <fullName evidence="4">Secreted protein</fullName>
    </recommendedName>
</protein>
<feature type="chain" id="PRO_5025452497" description="Secreted protein" evidence="1">
    <location>
        <begin position="21"/>
        <end position="163"/>
    </location>
</feature>
<evidence type="ECO:0000313" key="3">
    <source>
        <dbReference type="Proteomes" id="UP000799438"/>
    </source>
</evidence>
<dbReference type="AlphaFoldDB" id="A0A6A6BMR2"/>
<keyword evidence="3" id="KW-1185">Reference proteome</keyword>
<proteinExistence type="predicted"/>
<dbReference type="RefSeq" id="XP_033400670.1">
    <property type="nucleotide sequence ID" value="XM_033535304.1"/>
</dbReference>
<evidence type="ECO:0008006" key="4">
    <source>
        <dbReference type="Google" id="ProtNLM"/>
    </source>
</evidence>
<organism evidence="2 3">
    <name type="scientific">Aplosporella prunicola CBS 121167</name>
    <dbReference type="NCBI Taxonomy" id="1176127"/>
    <lineage>
        <taxon>Eukaryota</taxon>
        <taxon>Fungi</taxon>
        <taxon>Dikarya</taxon>
        <taxon>Ascomycota</taxon>
        <taxon>Pezizomycotina</taxon>
        <taxon>Dothideomycetes</taxon>
        <taxon>Dothideomycetes incertae sedis</taxon>
        <taxon>Botryosphaeriales</taxon>
        <taxon>Aplosporellaceae</taxon>
        <taxon>Aplosporella</taxon>
    </lineage>
</organism>
<dbReference type="GeneID" id="54292798"/>
<sequence length="163" mass="17449">MVVVDFGAASLLAVVGVCAAEKRVAGQDGGMADGRCWPKAGGGLHCGGATLRRTGYDRLSSVPKMEEVWRWAVATIIQQRGRGTRLLVVLKLVVASTDDKLRKWTSCAMGCMLLASDWGRADCASCLPAISLKPFYTTAAARSQGAPLQEHRARECRVAAQRD</sequence>
<keyword evidence="1" id="KW-0732">Signal</keyword>
<evidence type="ECO:0000256" key="1">
    <source>
        <dbReference type="SAM" id="SignalP"/>
    </source>
</evidence>
<dbReference type="EMBL" id="ML995478">
    <property type="protein sequence ID" value="KAF2144958.1"/>
    <property type="molecule type" value="Genomic_DNA"/>
</dbReference>
<feature type="signal peptide" evidence="1">
    <location>
        <begin position="1"/>
        <end position="20"/>
    </location>
</feature>
<reference evidence="2" key="1">
    <citation type="journal article" date="2020" name="Stud. Mycol.">
        <title>101 Dothideomycetes genomes: a test case for predicting lifestyles and emergence of pathogens.</title>
        <authorList>
            <person name="Haridas S."/>
            <person name="Albert R."/>
            <person name="Binder M."/>
            <person name="Bloem J."/>
            <person name="Labutti K."/>
            <person name="Salamov A."/>
            <person name="Andreopoulos B."/>
            <person name="Baker S."/>
            <person name="Barry K."/>
            <person name="Bills G."/>
            <person name="Bluhm B."/>
            <person name="Cannon C."/>
            <person name="Castanera R."/>
            <person name="Culley D."/>
            <person name="Daum C."/>
            <person name="Ezra D."/>
            <person name="Gonzalez J."/>
            <person name="Henrissat B."/>
            <person name="Kuo A."/>
            <person name="Liang C."/>
            <person name="Lipzen A."/>
            <person name="Lutzoni F."/>
            <person name="Magnuson J."/>
            <person name="Mondo S."/>
            <person name="Nolan M."/>
            <person name="Ohm R."/>
            <person name="Pangilinan J."/>
            <person name="Park H.-J."/>
            <person name="Ramirez L."/>
            <person name="Alfaro M."/>
            <person name="Sun H."/>
            <person name="Tritt A."/>
            <person name="Yoshinaga Y."/>
            <person name="Zwiers L.-H."/>
            <person name="Turgeon B."/>
            <person name="Goodwin S."/>
            <person name="Spatafora J."/>
            <person name="Crous P."/>
            <person name="Grigoriev I."/>
        </authorList>
    </citation>
    <scope>NUCLEOTIDE SEQUENCE</scope>
    <source>
        <strain evidence="2">CBS 121167</strain>
    </source>
</reference>
<dbReference type="Proteomes" id="UP000799438">
    <property type="component" value="Unassembled WGS sequence"/>
</dbReference>